<sequence length="1614" mass="175740">MDVRTAGEEALNDKLVAVIEAARADGGVAARFAHRLFEALAPDDIAAAAASDRAAQARALFAFMRQREPEATKLRVYDPTLEADGYSSRYTVVEIVNDDMPFLVDSVRMEFVRRDLAVHLMAHPVMPVARDAAGVLTEFGGPARGAPRESMMRIEIDRIADAAGRDDLAAALRQALGEVRLAVADWFAMRQTALDAVGELAVASGRMPALRGPLEEAATFLRWVEANHFTFLGFRRFKYGGGKRGPVSYDVVPGSGLGILRGDEERLFDPHPQGRAALASFAASSSPVLVLKSDRPSRVHRAGAMDVIAVKIFDAKGKVTGERRFTGLFTSSAYHASPRDIPLLRRKVEAVIDRAGYDPASHDGKALINIIETHPRDELFQADEDTLFATATGVLQLQERQRVALFARPDAAGRFVSCLVYAPRDSYDTDLRKRFAAILERAYRGTVDSFSVNVGDESVLARVLFILRPADPMAKLPDPIAVERELAEAARTWSDKLKAALVERHGEADGLGLARRMATAFPVAYREMFDGVAAARDLTQALSIQGGVPLGIDLYRRAGQAPHQMAVKLMRTGQPIPLSDILPPLEAMGLRVMTETPFRLSLPDGAVWLHDFSIETADGRAVDVDAERAGFAETLGAVWTGDMESDGFNRLVLGAEIEARDVVVLRAYAKFLRQAGFPFSQDYIERALAAHLDIAADLAALFRARLDPALGAADSPERQERIEKTRMSIAAALEQVASLDEDRILRRYLNAIECTLRTNFWQTGADRRLKSYVSLKLDSRHLDELPLPRPMVEIFVYSPRVEGVHLRGGPVARGGIRWSDRREDFRTEILGLMKAQMVKNAVIVPVGSKGGFYVKRPPVGGTRDQIQSEGIECYKTLVRGMLDITDNLNADGKVVPPSGVLRHDGDDPYLVVAADKGTATFSDIANGVSAEYGFWLADAFASGGSVGYDHKKMGITARGAWESVKRHFRELGLDTQATPFTAVGVGDMSGDVFGNGMLRSDKTRLVAAFDHRHIFVDPDPDPAASVAERQRLFDLPRSSWADYDRAKLSAGGFIVERGAKSVAVTPEARAVLDIESSQVAPNDLMRAILKAPVDLLFFGGIGNYVKASAEAHADAGDKVNDTLRIDGRDVRARVIGEGANLGVTQRGRIEAAQAGVRINTDAMDNSAGVDTSDHEVNIKVALGDAVRHQALGMQARDQLLASMTDEVGNLVLRHNYQQTQAVSVAAVQAITMHERHARMMRALERANRLDRAVEFLPDNDAMKRRAAAGQPLTRPELCVLLAYGKIVVNDEILASDLPDDPLLEAELLRYFPLAMREGFSDSIRRHRLRREIVALQVTNSMVNRVGSTFVHDIRDRTGASTADIARCFAIVRDSFLLRDLWAEIEALDSQLVAPAQIAMLIATQRLIERGTLWALRGLPRPVDLTRAVDALRPAVATMAAELDALLPQGERAAIAERAGTFIQAGVPEELAHRIAALDTLAASGDIAALSAIARVPVGDAARLYFDLGARLGFDWLRAAADRLPRETHWQMMAGNAVVDDFATVQRSLAASALAGAPTDAAAIDVSGLLDAWTAPRREALERVDRVVVDLKSQPTVDLAMLTVAANELRGLATA</sequence>
<dbReference type="Proteomes" id="UP000321638">
    <property type="component" value="Unassembled WGS sequence"/>
</dbReference>
<dbReference type="InterPro" id="IPR049058">
    <property type="entry name" value="NAD_Glu_DH_HM2"/>
</dbReference>
<dbReference type="SUPFAM" id="SSF51735">
    <property type="entry name" value="NAD(P)-binding Rossmann-fold domains"/>
    <property type="match status" value="1"/>
</dbReference>
<dbReference type="PANTHER" id="PTHR43403:SF1">
    <property type="entry name" value="NAD-SPECIFIC GLUTAMATE DEHYDROGENASE"/>
    <property type="match status" value="1"/>
</dbReference>
<evidence type="ECO:0000259" key="5">
    <source>
        <dbReference type="Pfam" id="PF21076"/>
    </source>
</evidence>
<dbReference type="Pfam" id="PF21077">
    <property type="entry name" value="GDH_ACT3"/>
    <property type="match status" value="1"/>
</dbReference>
<organism evidence="7 8">
    <name type="scientific">Vineibacter terrae</name>
    <dbReference type="NCBI Taxonomy" id="2586908"/>
    <lineage>
        <taxon>Bacteria</taxon>
        <taxon>Pseudomonadati</taxon>
        <taxon>Pseudomonadota</taxon>
        <taxon>Alphaproteobacteria</taxon>
        <taxon>Hyphomicrobiales</taxon>
        <taxon>Vineibacter</taxon>
    </lineage>
</organism>
<feature type="domain" description="NAD-glutamate dehydrogenase catalytic" evidence="2">
    <location>
        <begin position="729"/>
        <end position="1224"/>
    </location>
</feature>
<dbReference type="InterPro" id="IPR028971">
    <property type="entry name" value="NAD-GDH_cat"/>
</dbReference>
<evidence type="ECO:0000313" key="8">
    <source>
        <dbReference type="Proteomes" id="UP000321638"/>
    </source>
</evidence>
<dbReference type="Gene3D" id="3.40.50.720">
    <property type="entry name" value="NAD(P)-binding Rossmann-like Domain"/>
    <property type="match status" value="1"/>
</dbReference>
<dbReference type="Pfam" id="PF21075">
    <property type="entry name" value="GDH_ACT1"/>
    <property type="match status" value="1"/>
</dbReference>
<dbReference type="GO" id="GO:0006538">
    <property type="term" value="P:L-glutamate catabolic process"/>
    <property type="evidence" value="ECO:0007669"/>
    <property type="project" value="InterPro"/>
</dbReference>
<evidence type="ECO:0000256" key="1">
    <source>
        <dbReference type="ARBA" id="ARBA00023002"/>
    </source>
</evidence>
<accession>A0A5C8PNL6</accession>
<gene>
    <name evidence="7" type="ORF">FHP25_12940</name>
</gene>
<dbReference type="InterPro" id="IPR007780">
    <property type="entry name" value="NAD_Glu_DH_bac"/>
</dbReference>
<dbReference type="PIRSF" id="PIRSF036761">
    <property type="entry name" value="GDH_Mll4104"/>
    <property type="match status" value="1"/>
</dbReference>
<evidence type="ECO:0000259" key="3">
    <source>
        <dbReference type="Pfam" id="PF21074"/>
    </source>
</evidence>
<dbReference type="InterPro" id="IPR049062">
    <property type="entry name" value="NAD_Glu_DH_ACT2"/>
</dbReference>
<keyword evidence="8" id="KW-1185">Reference proteome</keyword>
<dbReference type="SUPFAM" id="SSF53223">
    <property type="entry name" value="Aminoacid dehydrogenase-like, N-terminal domain"/>
    <property type="match status" value="1"/>
</dbReference>
<reference evidence="7 8" key="1">
    <citation type="submission" date="2019-06" db="EMBL/GenBank/DDBJ databases">
        <title>New taxonomy in bacterial strain CC-CFT640, isolated from vineyard.</title>
        <authorList>
            <person name="Lin S.-Y."/>
            <person name="Tsai C.-F."/>
            <person name="Young C.-C."/>
        </authorList>
    </citation>
    <scope>NUCLEOTIDE SEQUENCE [LARGE SCALE GENOMIC DNA]</scope>
    <source>
        <strain evidence="7 8">CC-CFT640</strain>
    </source>
</reference>
<comment type="caution">
    <text evidence="7">The sequence shown here is derived from an EMBL/GenBank/DDBJ whole genome shotgun (WGS) entry which is preliminary data.</text>
</comment>
<dbReference type="RefSeq" id="WP_147847355.1">
    <property type="nucleotide sequence ID" value="NZ_VDUZ01000012.1"/>
</dbReference>
<dbReference type="GO" id="GO:0004069">
    <property type="term" value="F:L-aspartate:2-oxoglutarate aminotransferase activity"/>
    <property type="evidence" value="ECO:0007669"/>
    <property type="project" value="InterPro"/>
</dbReference>
<dbReference type="GO" id="GO:0004352">
    <property type="term" value="F:glutamate dehydrogenase (NAD+) activity"/>
    <property type="evidence" value="ECO:0007669"/>
    <property type="project" value="InterPro"/>
</dbReference>
<dbReference type="Pfam" id="PF05088">
    <property type="entry name" value="Bac_GDH_CD"/>
    <property type="match status" value="1"/>
</dbReference>
<evidence type="ECO:0000259" key="2">
    <source>
        <dbReference type="Pfam" id="PF05088"/>
    </source>
</evidence>
<dbReference type="Pfam" id="PF21073">
    <property type="entry name" value="GDH_HM1"/>
    <property type="match status" value="1"/>
</dbReference>
<keyword evidence="1" id="KW-0560">Oxidoreductase</keyword>
<dbReference type="Pfam" id="PF21078">
    <property type="entry name" value="GDH_HM3"/>
    <property type="match status" value="1"/>
</dbReference>
<dbReference type="InterPro" id="IPR049064">
    <property type="entry name" value="NAD_Glu_DH_ACT3"/>
</dbReference>
<dbReference type="InterPro" id="IPR036291">
    <property type="entry name" value="NAD(P)-bd_dom_sf"/>
</dbReference>
<dbReference type="Pfam" id="PF21079">
    <property type="entry name" value="GDH_HM2"/>
    <property type="match status" value="1"/>
</dbReference>
<feature type="domain" description="NAD-glutamate dehydrogenase ACT2" evidence="5">
    <location>
        <begin position="405"/>
        <end position="494"/>
    </location>
</feature>
<dbReference type="InterPro" id="IPR049056">
    <property type="entry name" value="NAD_Glu_DH_HM3"/>
</dbReference>
<evidence type="ECO:0000259" key="4">
    <source>
        <dbReference type="Pfam" id="PF21075"/>
    </source>
</evidence>
<dbReference type="InterPro" id="IPR049059">
    <property type="entry name" value="NAD_Glu_DH_HM1"/>
</dbReference>
<dbReference type="Pfam" id="PF21076">
    <property type="entry name" value="GDH_ACT2"/>
    <property type="match status" value="1"/>
</dbReference>
<name>A0A5C8PNL6_9HYPH</name>
<dbReference type="Pfam" id="PF21074">
    <property type="entry name" value="GDH_C"/>
    <property type="match status" value="1"/>
</dbReference>
<dbReference type="PANTHER" id="PTHR43403">
    <property type="entry name" value="NAD-SPECIFIC GLUTAMATE DEHYDROGENASE"/>
    <property type="match status" value="1"/>
</dbReference>
<feature type="domain" description="NAD-specific glutamate dehydrogenase C-terminal" evidence="3">
    <location>
        <begin position="1269"/>
        <end position="1609"/>
    </location>
</feature>
<protein>
    <submittedName>
        <fullName evidence="7">NAD-glutamate dehydrogenase</fullName>
    </submittedName>
</protein>
<evidence type="ECO:0000259" key="6">
    <source>
        <dbReference type="Pfam" id="PF21077"/>
    </source>
</evidence>
<dbReference type="InterPro" id="IPR024727">
    <property type="entry name" value="NAD_Glu_DH_N_ACT1"/>
</dbReference>
<dbReference type="InterPro" id="IPR048381">
    <property type="entry name" value="GDH_C"/>
</dbReference>
<dbReference type="EMBL" id="VDUZ01000012">
    <property type="protein sequence ID" value="TXL75994.1"/>
    <property type="molecule type" value="Genomic_DNA"/>
</dbReference>
<evidence type="ECO:0000313" key="7">
    <source>
        <dbReference type="EMBL" id="TXL75994.1"/>
    </source>
</evidence>
<feature type="domain" description="NAD-glutamate dehydrogenase ACT3" evidence="6">
    <location>
        <begin position="550"/>
        <end position="625"/>
    </location>
</feature>
<dbReference type="OrthoDB" id="9758052at2"/>
<feature type="domain" description="NAD-glutamate dehydrogenase N-terminal ACT1" evidence="4">
    <location>
        <begin position="32"/>
        <end position="172"/>
    </location>
</feature>
<proteinExistence type="predicted"/>
<dbReference type="InterPro" id="IPR046346">
    <property type="entry name" value="Aminoacid_DH-like_N_sf"/>
</dbReference>